<evidence type="ECO:0000313" key="2">
    <source>
        <dbReference type="EMBL" id="KMK13025.1"/>
    </source>
</evidence>
<dbReference type="AlphaFoldDB" id="A0A0J5LWE7"/>
<protein>
    <submittedName>
        <fullName evidence="2">RES domain protein</fullName>
    </submittedName>
</protein>
<dbReference type="InterPro" id="IPR014914">
    <property type="entry name" value="RES_dom"/>
</dbReference>
<organism evidence="2 3">
    <name type="scientific">Pluralibacter gergoviae</name>
    <name type="common">Enterobacter gergoviae</name>
    <dbReference type="NCBI Taxonomy" id="61647"/>
    <lineage>
        <taxon>Bacteria</taxon>
        <taxon>Pseudomonadati</taxon>
        <taxon>Pseudomonadota</taxon>
        <taxon>Gammaproteobacteria</taxon>
        <taxon>Enterobacterales</taxon>
        <taxon>Enterobacteriaceae</taxon>
        <taxon>Pluralibacter</taxon>
    </lineage>
</organism>
<comment type="caution">
    <text evidence="2">The sequence shown here is derived from an EMBL/GenBank/DDBJ whole genome shotgun (WGS) entry which is preliminary data.</text>
</comment>
<proteinExistence type="predicted"/>
<accession>A0A0J5LWE7</accession>
<dbReference type="SMART" id="SM00953">
    <property type="entry name" value="RES"/>
    <property type="match status" value="1"/>
</dbReference>
<evidence type="ECO:0000313" key="3">
    <source>
        <dbReference type="Proteomes" id="UP000036196"/>
    </source>
</evidence>
<sequence length="152" mass="16991">MIFYRLTKTRYLMSAWSGQSAREAGGRWNSVGTAMVYLSQTASLTMLETLVHLQAPQLLDAFTLLSIEIPDEQIQTLDRQRLPETWSGEEAPAQLALLGDEWIASGVSLALRVPSALSPVEDNCLLNPQHPALFDMMAGVKRIPFRFDTRLK</sequence>
<dbReference type="PATRIC" id="fig|61647.15.peg.878"/>
<evidence type="ECO:0000259" key="1">
    <source>
        <dbReference type="SMART" id="SM00953"/>
    </source>
</evidence>
<dbReference type="EMBL" id="LDZF01000013">
    <property type="protein sequence ID" value="KMK13025.1"/>
    <property type="molecule type" value="Genomic_DNA"/>
</dbReference>
<dbReference type="eggNOG" id="COG5654">
    <property type="taxonomic scope" value="Bacteria"/>
</dbReference>
<reference evidence="2 3" key="1">
    <citation type="submission" date="2015-05" db="EMBL/GenBank/DDBJ databases">
        <title>Genome sequences of Pluralibacter gergoviae.</title>
        <authorList>
            <person name="Greninger A.L."/>
            <person name="Miller S."/>
        </authorList>
    </citation>
    <scope>NUCLEOTIDE SEQUENCE [LARGE SCALE GENOMIC DNA]</scope>
    <source>
        <strain evidence="2 3">JS81F13</strain>
    </source>
</reference>
<dbReference type="Pfam" id="PF08808">
    <property type="entry name" value="RES"/>
    <property type="match status" value="1"/>
</dbReference>
<keyword evidence="3" id="KW-1185">Reference proteome</keyword>
<dbReference type="STRING" id="61647.LG71_21485"/>
<gene>
    <name evidence="2" type="ORF">ABW06_13560</name>
</gene>
<feature type="domain" description="RES" evidence="1">
    <location>
        <begin position="15"/>
        <end position="140"/>
    </location>
</feature>
<name>A0A0J5LWE7_PLUGE</name>
<dbReference type="Proteomes" id="UP000036196">
    <property type="component" value="Unassembled WGS sequence"/>
</dbReference>
<dbReference type="RefSeq" id="WP_048279274.1">
    <property type="nucleotide sequence ID" value="NZ_CACVCI010000001.1"/>
</dbReference>